<feature type="chain" id="PRO_5042013850" evidence="2">
    <location>
        <begin position="36"/>
        <end position="250"/>
    </location>
</feature>
<feature type="signal peptide" evidence="2">
    <location>
        <begin position="1"/>
        <end position="35"/>
    </location>
</feature>
<name>A0AAD2CPF9_9STRA</name>
<dbReference type="AlphaFoldDB" id="A0AAD2CPF9"/>
<proteinExistence type="predicted"/>
<gene>
    <name evidence="3" type="ORF">CYCCA115_LOCUS6632</name>
</gene>
<keyword evidence="1" id="KW-0812">Transmembrane</keyword>
<dbReference type="Proteomes" id="UP001295423">
    <property type="component" value="Unassembled WGS sequence"/>
</dbReference>
<protein>
    <submittedName>
        <fullName evidence="3">Uncharacterized protein</fullName>
    </submittedName>
</protein>
<keyword evidence="2" id="KW-0732">Signal</keyword>
<evidence type="ECO:0000256" key="1">
    <source>
        <dbReference type="SAM" id="Phobius"/>
    </source>
</evidence>
<evidence type="ECO:0000313" key="4">
    <source>
        <dbReference type="Proteomes" id="UP001295423"/>
    </source>
</evidence>
<feature type="transmembrane region" description="Helical" evidence="1">
    <location>
        <begin position="200"/>
        <end position="220"/>
    </location>
</feature>
<evidence type="ECO:0000256" key="2">
    <source>
        <dbReference type="SAM" id="SignalP"/>
    </source>
</evidence>
<keyword evidence="1" id="KW-0472">Membrane</keyword>
<keyword evidence="4" id="KW-1185">Reference proteome</keyword>
<accession>A0AAD2CPF9</accession>
<keyword evidence="1" id="KW-1133">Transmembrane helix</keyword>
<reference evidence="3" key="1">
    <citation type="submission" date="2023-08" db="EMBL/GenBank/DDBJ databases">
        <authorList>
            <person name="Audoor S."/>
            <person name="Bilcke G."/>
        </authorList>
    </citation>
    <scope>NUCLEOTIDE SEQUENCE</scope>
</reference>
<organism evidence="3 4">
    <name type="scientific">Cylindrotheca closterium</name>
    <dbReference type="NCBI Taxonomy" id="2856"/>
    <lineage>
        <taxon>Eukaryota</taxon>
        <taxon>Sar</taxon>
        <taxon>Stramenopiles</taxon>
        <taxon>Ochrophyta</taxon>
        <taxon>Bacillariophyta</taxon>
        <taxon>Bacillariophyceae</taxon>
        <taxon>Bacillariophycidae</taxon>
        <taxon>Bacillariales</taxon>
        <taxon>Bacillariaceae</taxon>
        <taxon>Cylindrotheca</taxon>
    </lineage>
</organism>
<sequence>MNYTHYNSTSYASLRSLRQLFLLLIISSYSHCVLAANIGRGTYHFLHCYSADDDLLLKEGEEGSPTSFHNDTTVNDNNASSLIHRSSSIVNNNDTTITIVYPGDRLVLPKYDPPQTVSLYATNDCAEFDNESLAIYSNVYRIRSGYINMNITFVCQQDIRAASSFGCNYTMARTFSVQPTPPRSWPIEHPDLFGSVDPGLFFLLFTLALTTLFLAMQWCINCSENQKERAAEEIAWGITNDVNGDVDGHI</sequence>
<dbReference type="EMBL" id="CAKOGP040000802">
    <property type="protein sequence ID" value="CAJ1939536.1"/>
    <property type="molecule type" value="Genomic_DNA"/>
</dbReference>
<comment type="caution">
    <text evidence="3">The sequence shown here is derived from an EMBL/GenBank/DDBJ whole genome shotgun (WGS) entry which is preliminary data.</text>
</comment>
<evidence type="ECO:0000313" key="3">
    <source>
        <dbReference type="EMBL" id="CAJ1939536.1"/>
    </source>
</evidence>